<evidence type="ECO:0000313" key="2">
    <source>
        <dbReference type="EMBL" id="KAF3444802.1"/>
    </source>
</evidence>
<proteinExistence type="predicted"/>
<accession>A0A8K0MGD4</accession>
<dbReference type="Proteomes" id="UP000796880">
    <property type="component" value="Unassembled WGS sequence"/>
</dbReference>
<protein>
    <submittedName>
        <fullName evidence="2">Uncharacterized protein</fullName>
    </submittedName>
</protein>
<name>A0A8K0MGD4_9ROSA</name>
<feature type="compositionally biased region" description="Basic residues" evidence="1">
    <location>
        <begin position="122"/>
        <end position="138"/>
    </location>
</feature>
<keyword evidence="3" id="KW-1185">Reference proteome</keyword>
<gene>
    <name evidence="2" type="ORF">FNV43_RR14495</name>
</gene>
<dbReference type="EMBL" id="VOIH02000006">
    <property type="protein sequence ID" value="KAF3444802.1"/>
    <property type="molecule type" value="Genomic_DNA"/>
</dbReference>
<feature type="compositionally biased region" description="Basic and acidic residues" evidence="1">
    <location>
        <begin position="139"/>
        <end position="151"/>
    </location>
</feature>
<dbReference type="AlphaFoldDB" id="A0A8K0MGD4"/>
<feature type="region of interest" description="Disordered" evidence="1">
    <location>
        <begin position="81"/>
        <end position="174"/>
    </location>
</feature>
<sequence length="174" mass="19791">MDLHDRAKATYAKTGDTCCDSSPNRCAYKSTWPLFVFLLHETEEKIHLYAGGNRFKMPPPTKRKGYWSRRVYATRATLNRNRHRKGSGRRPPKAIGGVWKPRLTMPAGRGGCVPRMAPSQKHIYKRRPSTPSSKHQRHDHGARAGTEDRVTPDPTTAKRMVAKRTWRSPGKMNG</sequence>
<comment type="caution">
    <text evidence="2">The sequence shown here is derived from an EMBL/GenBank/DDBJ whole genome shotgun (WGS) entry which is preliminary data.</text>
</comment>
<feature type="compositionally biased region" description="Basic residues" evidence="1">
    <location>
        <begin position="81"/>
        <end position="92"/>
    </location>
</feature>
<evidence type="ECO:0000313" key="3">
    <source>
        <dbReference type="Proteomes" id="UP000796880"/>
    </source>
</evidence>
<evidence type="ECO:0000256" key="1">
    <source>
        <dbReference type="SAM" id="MobiDB-lite"/>
    </source>
</evidence>
<organism evidence="2 3">
    <name type="scientific">Rhamnella rubrinervis</name>
    <dbReference type="NCBI Taxonomy" id="2594499"/>
    <lineage>
        <taxon>Eukaryota</taxon>
        <taxon>Viridiplantae</taxon>
        <taxon>Streptophyta</taxon>
        <taxon>Embryophyta</taxon>
        <taxon>Tracheophyta</taxon>
        <taxon>Spermatophyta</taxon>
        <taxon>Magnoliopsida</taxon>
        <taxon>eudicotyledons</taxon>
        <taxon>Gunneridae</taxon>
        <taxon>Pentapetalae</taxon>
        <taxon>rosids</taxon>
        <taxon>fabids</taxon>
        <taxon>Rosales</taxon>
        <taxon>Rhamnaceae</taxon>
        <taxon>rhamnoid group</taxon>
        <taxon>Rhamneae</taxon>
        <taxon>Rhamnella</taxon>
    </lineage>
</organism>
<reference evidence="2" key="1">
    <citation type="submission" date="2020-03" db="EMBL/GenBank/DDBJ databases">
        <title>A high-quality chromosome-level genome assembly of a woody plant with both climbing and erect habits, Rhamnella rubrinervis.</title>
        <authorList>
            <person name="Lu Z."/>
            <person name="Yang Y."/>
            <person name="Zhu X."/>
            <person name="Sun Y."/>
        </authorList>
    </citation>
    <scope>NUCLEOTIDE SEQUENCE</scope>
    <source>
        <strain evidence="2">BYM</strain>
        <tissue evidence="2">Leaf</tissue>
    </source>
</reference>